<keyword evidence="4 8" id="KW-0747">Spliceosome</keyword>
<feature type="coiled-coil region" evidence="9">
    <location>
        <begin position="116"/>
        <end position="218"/>
    </location>
</feature>
<feature type="compositionally biased region" description="Polar residues" evidence="10">
    <location>
        <begin position="247"/>
        <end position="267"/>
    </location>
</feature>
<evidence type="ECO:0000256" key="6">
    <source>
        <dbReference type="ARBA" id="ARBA00023187"/>
    </source>
</evidence>
<keyword evidence="3 8" id="KW-0479">Metal-binding</keyword>
<evidence type="ECO:0000256" key="4">
    <source>
        <dbReference type="ARBA" id="ARBA00022728"/>
    </source>
</evidence>
<dbReference type="InterPro" id="IPR043701">
    <property type="entry name" value="Yju2"/>
</dbReference>
<evidence type="ECO:0000256" key="5">
    <source>
        <dbReference type="ARBA" id="ARBA00022833"/>
    </source>
</evidence>
<reference evidence="11" key="2">
    <citation type="submission" date="2021-01" db="EMBL/GenBank/DDBJ databases">
        <authorList>
            <person name="Schikora-Tamarit M.A."/>
        </authorList>
    </citation>
    <scope>NUCLEOTIDE SEQUENCE</scope>
    <source>
        <strain evidence="11">CBS2887</strain>
    </source>
</reference>
<keyword evidence="7 8" id="KW-0539">Nucleus</keyword>
<dbReference type="Pfam" id="PF04502">
    <property type="entry name" value="Saf4_Yju2"/>
    <property type="match status" value="1"/>
</dbReference>
<reference evidence="11" key="1">
    <citation type="journal article" date="2021" name="Open Biol.">
        <title>Shared evolutionary footprints suggest mitochondrial oxidative damage underlies multiple complex I losses in fungi.</title>
        <authorList>
            <person name="Schikora-Tamarit M.A."/>
            <person name="Marcet-Houben M."/>
            <person name="Nosek J."/>
            <person name="Gabaldon T."/>
        </authorList>
    </citation>
    <scope>NUCLEOTIDE SEQUENCE</scope>
    <source>
        <strain evidence="11">CBS2887</strain>
    </source>
</reference>
<dbReference type="HAMAP" id="MF_03226">
    <property type="entry name" value="YJU2"/>
    <property type="match status" value="1"/>
</dbReference>
<evidence type="ECO:0000313" key="11">
    <source>
        <dbReference type="EMBL" id="KAH3679312.1"/>
    </source>
</evidence>
<keyword evidence="6" id="KW-0508">mRNA splicing</keyword>
<sequence>MSERKSINKYYPPDYDPSKVVKTKNRKVKKGHAAMPTIRLMTPFSMICLNCNEWISKSRKFNARKESTNETYLKMKIVKLHIRCPKCAQEIIFRTDPKSADFVMESGGKRAFDKENKNKVLKEETLEETLSRLEREEREAREKELAKDKKQTSLEELEKKLVDMKRQQDMNEEIDLLHKKTLRIQDSLEKQHELNEKLKMTQLERQKLQEDEDEKLAEKAFQKTRKKIFDAIEVEDDANSDHEEQQDTLPATSQQEDTVQSKDTATVSASDSDSDSDSDYDQPLNFMNKPKTQTAPQTLTLKRKTNSLGISIKKKLKN</sequence>
<dbReference type="GO" id="GO:0000349">
    <property type="term" value="P:generation of catalytic spliceosome for first transesterification step"/>
    <property type="evidence" value="ECO:0007669"/>
    <property type="project" value="UniProtKB-UniRule"/>
</dbReference>
<dbReference type="InterPro" id="IPR007590">
    <property type="entry name" value="Saf4/Yju2"/>
</dbReference>
<protein>
    <recommendedName>
        <fullName evidence="8">Splicing factor YJU2</fullName>
    </recommendedName>
</protein>
<comment type="caution">
    <text evidence="11">The sequence shown here is derived from an EMBL/GenBank/DDBJ whole genome shotgun (WGS) entry which is preliminary data.</text>
</comment>
<evidence type="ECO:0000256" key="8">
    <source>
        <dbReference type="HAMAP-Rule" id="MF_03226"/>
    </source>
</evidence>
<comment type="function">
    <text evidence="8">Part of the spliceosome which catalyzes two sequential transesterification reactions, first the excision of the non-coding intron from pre-mRNA and then the ligation of the coding exons to form the mature mRNA. Plays a role in stabilizing the structure of the spliceosome catalytic core and docking of the branch helix into the active site, producing 5'-exon and lariat intron-3'-intermediates.</text>
</comment>
<dbReference type="PANTHER" id="PTHR12111">
    <property type="entry name" value="SPLICING FACTOR YJU2"/>
    <property type="match status" value="1"/>
</dbReference>
<dbReference type="OrthoDB" id="674963at2759"/>
<evidence type="ECO:0000256" key="3">
    <source>
        <dbReference type="ARBA" id="ARBA00022723"/>
    </source>
</evidence>
<evidence type="ECO:0000256" key="7">
    <source>
        <dbReference type="ARBA" id="ARBA00023242"/>
    </source>
</evidence>
<gene>
    <name evidence="11" type="ORF">WICPIJ_008638</name>
</gene>
<feature type="binding site" evidence="8">
    <location>
        <position position="84"/>
    </location>
    <ligand>
        <name>Zn(2+)</name>
        <dbReference type="ChEBI" id="CHEBI:29105"/>
    </ligand>
</feature>
<comment type="subcellular location">
    <subcellularLocation>
        <location evidence="1 8">Nucleus</location>
    </subcellularLocation>
</comment>
<feature type="compositionally biased region" description="Polar residues" evidence="10">
    <location>
        <begin position="290"/>
        <end position="300"/>
    </location>
</feature>
<evidence type="ECO:0000256" key="10">
    <source>
        <dbReference type="SAM" id="MobiDB-lite"/>
    </source>
</evidence>
<dbReference type="EMBL" id="JAEUBG010004958">
    <property type="protein sequence ID" value="KAH3679312.1"/>
    <property type="molecule type" value="Genomic_DNA"/>
</dbReference>
<dbReference type="Proteomes" id="UP000774326">
    <property type="component" value="Unassembled WGS sequence"/>
</dbReference>
<dbReference type="GO" id="GO:0071006">
    <property type="term" value="C:U2-type catalytic step 1 spliceosome"/>
    <property type="evidence" value="ECO:0007669"/>
    <property type="project" value="UniProtKB-UniRule"/>
</dbReference>
<keyword evidence="12" id="KW-1185">Reference proteome</keyword>
<evidence type="ECO:0000313" key="12">
    <source>
        <dbReference type="Proteomes" id="UP000774326"/>
    </source>
</evidence>
<dbReference type="GO" id="GO:0046872">
    <property type="term" value="F:metal ion binding"/>
    <property type="evidence" value="ECO:0007669"/>
    <property type="project" value="UniProtKB-KW"/>
</dbReference>
<evidence type="ECO:0000256" key="2">
    <source>
        <dbReference type="ARBA" id="ARBA00022664"/>
    </source>
</evidence>
<feature type="binding site" evidence="8">
    <location>
        <position position="87"/>
    </location>
    <ligand>
        <name>Zn(2+)</name>
        <dbReference type="ChEBI" id="CHEBI:29105"/>
    </ligand>
</feature>
<keyword evidence="5 8" id="KW-0862">Zinc</keyword>
<evidence type="ECO:0000256" key="1">
    <source>
        <dbReference type="ARBA" id="ARBA00004123"/>
    </source>
</evidence>
<proteinExistence type="inferred from homology"/>
<dbReference type="AlphaFoldDB" id="A0A9P8PW87"/>
<organism evidence="11 12">
    <name type="scientific">Wickerhamomyces pijperi</name>
    <name type="common">Yeast</name>
    <name type="synonym">Pichia pijperi</name>
    <dbReference type="NCBI Taxonomy" id="599730"/>
    <lineage>
        <taxon>Eukaryota</taxon>
        <taxon>Fungi</taxon>
        <taxon>Dikarya</taxon>
        <taxon>Ascomycota</taxon>
        <taxon>Saccharomycotina</taxon>
        <taxon>Saccharomycetes</taxon>
        <taxon>Phaffomycetales</taxon>
        <taxon>Wickerhamomycetaceae</taxon>
        <taxon>Wickerhamomyces</taxon>
    </lineage>
</organism>
<comment type="similarity">
    <text evidence="8">Belongs to the CWC16 family. YJU2 subfamily.</text>
</comment>
<name>A0A9P8PW87_WICPI</name>
<dbReference type="PANTHER" id="PTHR12111:SF1">
    <property type="entry name" value="SPLICING FACTOR YJU2"/>
    <property type="match status" value="1"/>
</dbReference>
<keyword evidence="9" id="KW-0175">Coiled coil</keyword>
<comment type="subunit">
    <text evidence="8">Component of the spliceosome. Present in the activated B complex, the catalytically activated B* complex which catalyzes the branching, the catalytic step 1 C complex catalyzing the exon ligation, and the postcatalytic P complex containing the ligated exons (mRNA) and the excised lariat intron.</text>
</comment>
<feature type="region of interest" description="Disordered" evidence="10">
    <location>
        <begin position="232"/>
        <end position="302"/>
    </location>
</feature>
<feature type="binding site" evidence="8">
    <location>
        <position position="48"/>
    </location>
    <ligand>
        <name>Zn(2+)</name>
        <dbReference type="ChEBI" id="CHEBI:29105"/>
    </ligand>
</feature>
<accession>A0A9P8PW87</accession>
<evidence type="ECO:0000256" key="9">
    <source>
        <dbReference type="SAM" id="Coils"/>
    </source>
</evidence>
<keyword evidence="2" id="KW-0507">mRNA processing</keyword>
<feature type="binding site" evidence="8">
    <location>
        <position position="51"/>
    </location>
    <ligand>
        <name>Zn(2+)</name>
        <dbReference type="ChEBI" id="CHEBI:29105"/>
    </ligand>
</feature>